<comment type="function">
    <text evidence="8 9">This protein is involved in the repair of mismatches in DNA. It is possible that it carries out the mismatch recognition step. This protein has a weak ATPase activity.</text>
</comment>
<evidence type="ECO:0000256" key="3">
    <source>
        <dbReference type="ARBA" id="ARBA00022741"/>
    </source>
</evidence>
<dbReference type="Gene3D" id="3.30.420.110">
    <property type="entry name" value="MutS, connector domain"/>
    <property type="match status" value="1"/>
</dbReference>
<dbReference type="Pfam" id="PF05192">
    <property type="entry name" value="MutS_III"/>
    <property type="match status" value="1"/>
</dbReference>
<feature type="domain" description="DNA mismatch repair proteins mutS family" evidence="11">
    <location>
        <begin position="686"/>
        <end position="702"/>
    </location>
</feature>
<proteinExistence type="inferred from homology"/>
<dbReference type="PROSITE" id="PS00486">
    <property type="entry name" value="DNA_MISMATCH_REPAIR_2"/>
    <property type="match status" value="1"/>
</dbReference>
<dbReference type="SUPFAM" id="SSF52540">
    <property type="entry name" value="P-loop containing nucleoside triphosphate hydrolases"/>
    <property type="match status" value="1"/>
</dbReference>
<dbReference type="Pfam" id="PF05190">
    <property type="entry name" value="MutS_IV"/>
    <property type="match status" value="1"/>
</dbReference>
<dbReference type="EMBL" id="CP074694">
    <property type="protein sequence ID" value="QVL31320.1"/>
    <property type="molecule type" value="Genomic_DNA"/>
</dbReference>
<dbReference type="HAMAP" id="MF_00096">
    <property type="entry name" value="MutS"/>
    <property type="match status" value="1"/>
</dbReference>
<dbReference type="Proteomes" id="UP000676194">
    <property type="component" value="Chromosome"/>
</dbReference>
<dbReference type="InterPro" id="IPR007860">
    <property type="entry name" value="DNA_mmatch_repair_MutS_con_dom"/>
</dbReference>
<dbReference type="PANTHER" id="PTHR11361">
    <property type="entry name" value="DNA MISMATCH REPAIR PROTEIN MUTS FAMILY MEMBER"/>
    <property type="match status" value="1"/>
</dbReference>
<dbReference type="InterPro" id="IPR036678">
    <property type="entry name" value="MutS_con_dom_sf"/>
</dbReference>
<dbReference type="GO" id="GO:0140664">
    <property type="term" value="F:ATP-dependent DNA damage sensor activity"/>
    <property type="evidence" value="ECO:0007669"/>
    <property type="project" value="InterPro"/>
</dbReference>
<dbReference type="InterPro" id="IPR007861">
    <property type="entry name" value="DNA_mismatch_repair_MutS_clamp"/>
</dbReference>
<evidence type="ECO:0000256" key="2">
    <source>
        <dbReference type="ARBA" id="ARBA00021982"/>
    </source>
</evidence>
<evidence type="ECO:0000313" key="13">
    <source>
        <dbReference type="Proteomes" id="UP000676194"/>
    </source>
</evidence>
<dbReference type="PANTHER" id="PTHR11361:SF34">
    <property type="entry name" value="DNA MISMATCH REPAIR PROTEIN MSH1, MITOCHONDRIAL"/>
    <property type="match status" value="1"/>
</dbReference>
<dbReference type="SMART" id="SM00533">
    <property type="entry name" value="MUTSd"/>
    <property type="match status" value="1"/>
</dbReference>
<dbReference type="GO" id="GO:0030983">
    <property type="term" value="F:mismatched DNA binding"/>
    <property type="evidence" value="ECO:0007669"/>
    <property type="project" value="InterPro"/>
</dbReference>
<protein>
    <recommendedName>
        <fullName evidence="2 9">DNA mismatch repair protein MutS</fullName>
    </recommendedName>
</protein>
<keyword evidence="6 9" id="KW-0238">DNA-binding</keyword>
<dbReference type="InterPro" id="IPR036187">
    <property type="entry name" value="DNA_mismatch_repair_MutS_sf"/>
</dbReference>
<dbReference type="Pfam" id="PF00488">
    <property type="entry name" value="MutS_V"/>
    <property type="match status" value="1"/>
</dbReference>
<sequence>MSLTPMMQQYQDAKTRHPGMIVLFRNGDFYELFEDDAELGSKLLGLTLTKRDKHIPMAGFPHPQLERYVGKFIQAGHRVAVCEQVEQPDAKTKLIRREVTRVITPGTVTEEELLDPRQPNYLLAIHYSKSDIGLAWVDLSTGSFWACDSTPEGFADDITRINSAECLISDSTAEKLPEELQRILPRTRSRRPDWTFDSSTAVDALKKHFAVKSFAGFGFSNDQAGLVAAGAIIFYLQEMLKASLGHVRKIEPFFSKGYLMLDEVTRRSLELTRTMRDGQRDGSLLSIIDRTVTPMGARFLHDAILAPLNNIEHINARLDGVQELLSEFALRGELRLLLDATSDLQRLTARISTRRANPKDLAAVQRTLRQLPKLKARLAGRKSALLSELEGRLELCHELREAIDSTLTDDPPFNPSDGGVIRTGCNTQLDELRSLASEGKNWIARYQAQEITRSGINSLKVGYNSVFGYYIEITNIHTAKVPADYIRKQTLKNAERYITPELKEYEEKVLTAEERALALEQELFAALREQAATEIPRLLNTAEVLARLDFLAGLAELASERGYIRPILTEEPILEIIDGRHPVLDQTLPPGTFVPNDAALHPAESRFWLITGPNMSGKSTFIRQVALLTLLAHVGSYVPAKYALVGRTDRIFTRVGAADELNRGLSTFMVEMTEAANILNNATPNSLVILDEIGRGTSTYDGVSLAWAITEHLHDYVGCRTLFATHYHELAQLSETLTALKNYHVQVTEDHREIVFLHKISPGFAERSYGIHVAKLAGVPESVLKRAEGILTELESRHALPEAQRPKLTVPPEKMKKLKRERVITGPTLFTWDEGPEETK</sequence>
<evidence type="ECO:0000256" key="4">
    <source>
        <dbReference type="ARBA" id="ARBA00022763"/>
    </source>
</evidence>
<dbReference type="Gene3D" id="1.10.1420.10">
    <property type="match status" value="2"/>
</dbReference>
<dbReference type="AlphaFoldDB" id="A0A8E6B357"/>
<dbReference type="Gene3D" id="3.40.50.300">
    <property type="entry name" value="P-loop containing nucleotide triphosphate hydrolases"/>
    <property type="match status" value="1"/>
</dbReference>
<keyword evidence="4 9" id="KW-0227">DNA damage</keyword>
<gene>
    <name evidence="9 12" type="primary">mutS</name>
    <name evidence="12" type="ORF">KIH39_21105</name>
</gene>
<dbReference type="NCBIfam" id="TIGR01070">
    <property type="entry name" value="mutS1"/>
    <property type="match status" value="1"/>
</dbReference>
<dbReference type="SUPFAM" id="SSF48334">
    <property type="entry name" value="DNA repair protein MutS, domain III"/>
    <property type="match status" value="1"/>
</dbReference>
<dbReference type="Pfam" id="PF01624">
    <property type="entry name" value="MutS_I"/>
    <property type="match status" value="1"/>
</dbReference>
<dbReference type="InterPro" id="IPR005748">
    <property type="entry name" value="DNA_mismatch_repair_MutS"/>
</dbReference>
<comment type="similarity">
    <text evidence="1 9 10">Belongs to the DNA mismatch repair MutS family.</text>
</comment>
<dbReference type="InterPro" id="IPR016151">
    <property type="entry name" value="DNA_mismatch_repair_MutS_N"/>
</dbReference>
<dbReference type="CDD" id="cd03284">
    <property type="entry name" value="ABC_MutS1"/>
    <property type="match status" value="1"/>
</dbReference>
<evidence type="ECO:0000313" key="12">
    <source>
        <dbReference type="EMBL" id="QVL31320.1"/>
    </source>
</evidence>
<dbReference type="InterPro" id="IPR007696">
    <property type="entry name" value="DNA_mismatch_repair_MutS_core"/>
</dbReference>
<dbReference type="InterPro" id="IPR027417">
    <property type="entry name" value="P-loop_NTPase"/>
</dbReference>
<reference evidence="12" key="1">
    <citation type="submission" date="2021-05" db="EMBL/GenBank/DDBJ databases">
        <title>Complete genome sequence of the cellulolytic planctomycete Telmatocola sphagniphila SP2T and characterization of the first cellulase from planctomycetes.</title>
        <authorList>
            <person name="Rakitin A.L."/>
            <person name="Beletsky A.V."/>
            <person name="Naumoff D.G."/>
            <person name="Kulichevskaya I.S."/>
            <person name="Mardanov A.V."/>
            <person name="Ravin N.V."/>
            <person name="Dedysh S.N."/>
        </authorList>
    </citation>
    <scope>NUCLEOTIDE SEQUENCE</scope>
    <source>
        <strain evidence="12">SP2T</strain>
    </source>
</reference>
<evidence type="ECO:0000259" key="11">
    <source>
        <dbReference type="PROSITE" id="PS00486"/>
    </source>
</evidence>
<dbReference type="PIRSF" id="PIRSF037677">
    <property type="entry name" value="DNA_mis_repair_Msh6"/>
    <property type="match status" value="1"/>
</dbReference>
<dbReference type="InterPro" id="IPR007695">
    <property type="entry name" value="DNA_mismatch_repair_MutS-lik_N"/>
</dbReference>
<dbReference type="InterPro" id="IPR045076">
    <property type="entry name" value="MutS"/>
</dbReference>
<dbReference type="SMART" id="SM00534">
    <property type="entry name" value="MUTSac"/>
    <property type="match status" value="1"/>
</dbReference>
<dbReference type="Pfam" id="PF05188">
    <property type="entry name" value="MutS_II"/>
    <property type="match status" value="1"/>
</dbReference>
<dbReference type="FunFam" id="3.40.50.300:FF:000870">
    <property type="entry name" value="MutS protein homolog 4"/>
    <property type="match status" value="1"/>
</dbReference>
<dbReference type="InterPro" id="IPR000432">
    <property type="entry name" value="DNA_mismatch_repair_MutS_C"/>
</dbReference>
<dbReference type="RefSeq" id="WP_213495201.1">
    <property type="nucleotide sequence ID" value="NZ_CP074694.1"/>
</dbReference>
<dbReference type="Gene3D" id="3.40.1170.10">
    <property type="entry name" value="DNA repair protein MutS, domain I"/>
    <property type="match status" value="1"/>
</dbReference>
<dbReference type="KEGG" id="tsph:KIH39_21105"/>
<evidence type="ECO:0000256" key="9">
    <source>
        <dbReference type="HAMAP-Rule" id="MF_00096"/>
    </source>
</evidence>
<evidence type="ECO:0000256" key="6">
    <source>
        <dbReference type="ARBA" id="ARBA00023125"/>
    </source>
</evidence>
<dbReference type="SUPFAM" id="SSF53150">
    <property type="entry name" value="DNA repair protein MutS, domain II"/>
    <property type="match status" value="1"/>
</dbReference>
<dbReference type="GO" id="GO:0006298">
    <property type="term" value="P:mismatch repair"/>
    <property type="evidence" value="ECO:0007669"/>
    <property type="project" value="UniProtKB-UniRule"/>
</dbReference>
<dbReference type="InterPro" id="IPR017261">
    <property type="entry name" value="DNA_mismatch_repair_MutS/MSH"/>
</dbReference>
<evidence type="ECO:0000256" key="7">
    <source>
        <dbReference type="ARBA" id="ARBA00023204"/>
    </source>
</evidence>
<dbReference type="GO" id="GO:0003684">
    <property type="term" value="F:damaged DNA binding"/>
    <property type="evidence" value="ECO:0007669"/>
    <property type="project" value="UniProtKB-UniRule"/>
</dbReference>
<dbReference type="NCBIfam" id="NF003810">
    <property type="entry name" value="PRK05399.1"/>
    <property type="match status" value="1"/>
</dbReference>
<evidence type="ECO:0000256" key="10">
    <source>
        <dbReference type="RuleBase" id="RU003756"/>
    </source>
</evidence>
<feature type="binding site" evidence="9">
    <location>
        <begin position="612"/>
        <end position="619"/>
    </location>
    <ligand>
        <name>ATP</name>
        <dbReference type="ChEBI" id="CHEBI:30616"/>
    </ligand>
</feature>
<evidence type="ECO:0000256" key="1">
    <source>
        <dbReference type="ARBA" id="ARBA00006271"/>
    </source>
</evidence>
<keyword evidence="5 9" id="KW-0067">ATP-binding</keyword>
<dbReference type="GO" id="GO:0005524">
    <property type="term" value="F:ATP binding"/>
    <property type="evidence" value="ECO:0007669"/>
    <property type="project" value="UniProtKB-UniRule"/>
</dbReference>
<dbReference type="GO" id="GO:0005829">
    <property type="term" value="C:cytosol"/>
    <property type="evidence" value="ECO:0007669"/>
    <property type="project" value="TreeGrafter"/>
</dbReference>
<accession>A0A8E6B357</accession>
<keyword evidence="7 9" id="KW-0234">DNA repair</keyword>
<evidence type="ECO:0000256" key="5">
    <source>
        <dbReference type="ARBA" id="ARBA00022840"/>
    </source>
</evidence>
<evidence type="ECO:0000256" key="8">
    <source>
        <dbReference type="ARBA" id="ARBA00024647"/>
    </source>
</evidence>
<keyword evidence="13" id="KW-1185">Reference proteome</keyword>
<dbReference type="SUPFAM" id="SSF55271">
    <property type="entry name" value="DNA repair protein MutS, domain I"/>
    <property type="match status" value="1"/>
</dbReference>
<keyword evidence="3 9" id="KW-0547">Nucleotide-binding</keyword>
<name>A0A8E6B357_9BACT</name>
<organism evidence="12 13">
    <name type="scientific">Telmatocola sphagniphila</name>
    <dbReference type="NCBI Taxonomy" id="1123043"/>
    <lineage>
        <taxon>Bacteria</taxon>
        <taxon>Pseudomonadati</taxon>
        <taxon>Planctomycetota</taxon>
        <taxon>Planctomycetia</taxon>
        <taxon>Gemmatales</taxon>
        <taxon>Gemmataceae</taxon>
    </lineage>
</organism>